<keyword evidence="3" id="KW-0560">Oxidoreductase</keyword>
<evidence type="ECO:0008006" key="7">
    <source>
        <dbReference type="Google" id="ProtNLM"/>
    </source>
</evidence>
<comment type="cofactor">
    <cofactor evidence="1">
        <name>Mo-bis(molybdopterin guanine dinucleotide)</name>
        <dbReference type="ChEBI" id="CHEBI:60539"/>
    </cofactor>
</comment>
<dbReference type="Pfam" id="PF18364">
    <property type="entry name" value="Molybdopterin_N"/>
    <property type="match status" value="1"/>
</dbReference>
<gene>
    <name evidence="6" type="ORF">METZ01_LOCUS433566</name>
</gene>
<name>A0A382YBM6_9ZZZZ</name>
<dbReference type="InterPro" id="IPR006656">
    <property type="entry name" value="Mopterin_OxRdtase"/>
</dbReference>
<keyword evidence="2" id="KW-0500">Molybdenum</keyword>
<dbReference type="Gene3D" id="3.40.50.740">
    <property type="match status" value="1"/>
</dbReference>
<dbReference type="Gene3D" id="3.40.228.10">
    <property type="entry name" value="Dimethylsulfoxide Reductase, domain 2"/>
    <property type="match status" value="1"/>
</dbReference>
<feature type="domain" description="Molybdopterin oxidoreductase" evidence="4">
    <location>
        <begin position="56"/>
        <end position="160"/>
    </location>
</feature>
<protein>
    <recommendedName>
        <fullName evidence="7">Molybdopterin oxidoreductase domain-containing protein</fullName>
    </recommendedName>
</protein>
<evidence type="ECO:0000259" key="5">
    <source>
        <dbReference type="Pfam" id="PF18364"/>
    </source>
</evidence>
<dbReference type="GO" id="GO:0030288">
    <property type="term" value="C:outer membrane-bounded periplasmic space"/>
    <property type="evidence" value="ECO:0007669"/>
    <property type="project" value="TreeGrafter"/>
</dbReference>
<dbReference type="InterPro" id="IPR041460">
    <property type="entry name" value="Molybdopterin_N"/>
</dbReference>
<reference evidence="6" key="1">
    <citation type="submission" date="2018-05" db="EMBL/GenBank/DDBJ databases">
        <authorList>
            <person name="Lanie J.A."/>
            <person name="Ng W.-L."/>
            <person name="Kazmierczak K.M."/>
            <person name="Andrzejewski T.M."/>
            <person name="Davidsen T.M."/>
            <person name="Wayne K.J."/>
            <person name="Tettelin H."/>
            <person name="Glass J.I."/>
            <person name="Rusch D."/>
            <person name="Podicherti R."/>
            <person name="Tsui H.-C.T."/>
            <person name="Winkler M.E."/>
        </authorList>
    </citation>
    <scope>NUCLEOTIDE SEQUENCE</scope>
</reference>
<dbReference type="GO" id="GO:0009055">
    <property type="term" value="F:electron transfer activity"/>
    <property type="evidence" value="ECO:0007669"/>
    <property type="project" value="TreeGrafter"/>
</dbReference>
<evidence type="ECO:0000256" key="2">
    <source>
        <dbReference type="ARBA" id="ARBA00022505"/>
    </source>
</evidence>
<dbReference type="InterPro" id="IPR050612">
    <property type="entry name" value="Prok_Mopterin_Oxidored"/>
</dbReference>
<sequence>MFEMHARNTKVTTSHWGAFNVTTENGRIIEVSPFAKDPNPSSISSLLPKAVHHHTRVAKPSIRRGWLKGGQNRERDQRGRDTFLEVPWDEALDIVASEIKRVCREHGNNTIFGGSYGWGSAGRFHHAQSQLHRFLNCAGGYVSSYGSYSTATAQAIIPHILGMSFLDLIWFSQNSWPMIAKHT</sequence>
<proteinExistence type="predicted"/>
<dbReference type="AlphaFoldDB" id="A0A382YBM6"/>
<organism evidence="6">
    <name type="scientific">marine metagenome</name>
    <dbReference type="NCBI Taxonomy" id="408172"/>
    <lineage>
        <taxon>unclassified sequences</taxon>
        <taxon>metagenomes</taxon>
        <taxon>ecological metagenomes</taxon>
    </lineage>
</organism>
<dbReference type="PANTHER" id="PTHR43742:SF10">
    <property type="entry name" value="TRIMETHYLAMINE-N-OXIDE REDUCTASE 2"/>
    <property type="match status" value="1"/>
</dbReference>
<accession>A0A382YBM6</accession>
<dbReference type="GO" id="GO:0016491">
    <property type="term" value="F:oxidoreductase activity"/>
    <property type="evidence" value="ECO:0007669"/>
    <property type="project" value="UniProtKB-KW"/>
</dbReference>
<dbReference type="EMBL" id="UINC01174534">
    <property type="protein sequence ID" value="SVD80712.1"/>
    <property type="molecule type" value="Genomic_DNA"/>
</dbReference>
<evidence type="ECO:0000259" key="4">
    <source>
        <dbReference type="Pfam" id="PF00384"/>
    </source>
</evidence>
<dbReference type="SUPFAM" id="SSF53706">
    <property type="entry name" value="Formate dehydrogenase/DMSO reductase, domains 1-3"/>
    <property type="match status" value="1"/>
</dbReference>
<dbReference type="Pfam" id="PF00384">
    <property type="entry name" value="Molybdopterin"/>
    <property type="match status" value="1"/>
</dbReference>
<feature type="non-terminal residue" evidence="6">
    <location>
        <position position="183"/>
    </location>
</feature>
<dbReference type="GO" id="GO:0030151">
    <property type="term" value="F:molybdenum ion binding"/>
    <property type="evidence" value="ECO:0007669"/>
    <property type="project" value="TreeGrafter"/>
</dbReference>
<evidence type="ECO:0000256" key="1">
    <source>
        <dbReference type="ARBA" id="ARBA00001942"/>
    </source>
</evidence>
<dbReference type="GO" id="GO:0009061">
    <property type="term" value="P:anaerobic respiration"/>
    <property type="evidence" value="ECO:0007669"/>
    <property type="project" value="TreeGrafter"/>
</dbReference>
<evidence type="ECO:0000313" key="6">
    <source>
        <dbReference type="EMBL" id="SVD80712.1"/>
    </source>
</evidence>
<evidence type="ECO:0000256" key="3">
    <source>
        <dbReference type="ARBA" id="ARBA00023002"/>
    </source>
</evidence>
<dbReference type="PANTHER" id="PTHR43742">
    <property type="entry name" value="TRIMETHYLAMINE-N-OXIDE REDUCTASE"/>
    <property type="match status" value="1"/>
</dbReference>
<feature type="domain" description="Molybdopterin oxidoreductase N-terminal" evidence="5">
    <location>
        <begin position="12"/>
        <end position="52"/>
    </location>
</feature>